<dbReference type="InterPro" id="IPR007632">
    <property type="entry name" value="Anoctamin"/>
</dbReference>
<comment type="subcellular location">
    <subcellularLocation>
        <location evidence="1">Membrane</location>
        <topology evidence="1">Multi-pass membrane protein</topology>
    </subcellularLocation>
</comment>
<accession>A0A8H2VD72</accession>
<gene>
    <name evidence="8" type="ORF">KABA2_02S11616</name>
</gene>
<evidence type="ECO:0000256" key="2">
    <source>
        <dbReference type="ARBA" id="ARBA00022692"/>
    </source>
</evidence>
<evidence type="ECO:0000256" key="3">
    <source>
        <dbReference type="ARBA" id="ARBA00022989"/>
    </source>
</evidence>
<feature type="transmembrane region" description="Helical" evidence="6">
    <location>
        <begin position="301"/>
        <end position="321"/>
    </location>
</feature>
<protein>
    <submittedName>
        <fullName evidence="8">Similar to Saccharomyces cerevisiae YBR086C IST2 Plasma membrane protein that may be involved in osmotolerance</fullName>
    </submittedName>
</protein>
<dbReference type="AlphaFoldDB" id="A0A8H2VD72"/>
<dbReference type="EMBL" id="CAEFZW010000002">
    <property type="protein sequence ID" value="CAB4253094.1"/>
    <property type="molecule type" value="Genomic_DNA"/>
</dbReference>
<dbReference type="RefSeq" id="XP_041405132.1">
    <property type="nucleotide sequence ID" value="XM_041549198.1"/>
</dbReference>
<dbReference type="PANTHER" id="PTHR12308:SF73">
    <property type="entry name" value="ANOCTAMIN"/>
    <property type="match status" value="1"/>
</dbReference>
<feature type="region of interest" description="Disordered" evidence="5">
    <location>
        <begin position="767"/>
        <end position="871"/>
    </location>
</feature>
<feature type="transmembrane region" description="Helical" evidence="6">
    <location>
        <begin position="363"/>
        <end position="385"/>
    </location>
</feature>
<keyword evidence="9" id="KW-1185">Reference proteome</keyword>
<dbReference type="GO" id="GO:0005254">
    <property type="term" value="F:chloride channel activity"/>
    <property type="evidence" value="ECO:0007669"/>
    <property type="project" value="TreeGrafter"/>
</dbReference>
<dbReference type="GO" id="GO:0032541">
    <property type="term" value="C:cortical endoplasmic reticulum"/>
    <property type="evidence" value="ECO:0007669"/>
    <property type="project" value="TreeGrafter"/>
</dbReference>
<evidence type="ECO:0000256" key="1">
    <source>
        <dbReference type="ARBA" id="ARBA00004141"/>
    </source>
</evidence>
<comment type="caution">
    <text evidence="8">The sequence shown here is derived from an EMBL/GenBank/DDBJ whole genome shotgun (WGS) entry which is preliminary data.</text>
</comment>
<dbReference type="Pfam" id="PF04547">
    <property type="entry name" value="Anoctamin"/>
    <property type="match status" value="1"/>
</dbReference>
<sequence length="889" mass="103225">MDMSLKELDPNFIVYFENNESNRNHLINEFQTKDIPIIGSTDVSGKETFAYVRLDPTEDRLLDLFDITTNLNCIKKVVPIYDQKTQKLISHSIRRIMKNIFGIPNERELLMLTVLSGDPDLGLYLTYFAYYMKALLLAGIMGLCFRFYYGSQDSEFNLSYTVSIVLWSIGFTINWVYHLKPYYINKVYKTQKISIRDMTNKNKVRKENSHNSILLKKIVFVPIAIIFIIGLFFFQLSCFSLEIFVTQLYDGNYISLFSLLPPVLLSTITPILLTIYNLLFVDPCVMLENGPAPNSSKLEKNMPLLFLMNFSPLLITLFLYYPYSTFFAKKWTNEFRPQLMNDYTLPLKQIDFMADKNRHNAQIIYFTITNQALLLAMDNLLPMFLNKVKQFLSGSNKQTSKKNLIKSHIKRINPSELEYWEQHEFYKNNAWGNFDVDENMKKLIFQLGFVMFFSNIWPLTPLIYFVFNLVIFRTDFVRSLQKCTPSSIPNNTVAPHPMYMQHHSSLGSWDIILQIITWLGTIINPLISLLYYHKTHQVISTTNLGTRIKRCIRYLKTFVESKSNIPITIGIEQISLLLIFILYRVRSNRRSKSKVDNREISEINVTRKREMGIPINSSTVVSSRNNKWVNNESTDNDLTLVPQISPNRNKTDLNRLGETDESHIHKRNTTLPTNNQVHIERQRSTTITSNDESPIISDISQSIASNDTPVKHRNSIISMERFLTKLKPHQTPHGDVEHPLPEVYVSGKYHEMNENHFPQTLRNIDKQREHRSTSLSSSTHMPSVSPNSLAATAAQTALSGKRKHINQETRVPSSAKPLGKPKKYENILRNITNTEKQSSKILRQRSQKNDRPKKNHISKPETVTKHEVKILENDSKKKKDLFSRFRKKV</sequence>
<evidence type="ECO:0000259" key="7">
    <source>
        <dbReference type="Pfam" id="PF04547"/>
    </source>
</evidence>
<keyword evidence="2 6" id="KW-0812">Transmembrane</keyword>
<evidence type="ECO:0000313" key="9">
    <source>
        <dbReference type="Proteomes" id="UP000644660"/>
    </source>
</evidence>
<keyword evidence="4 6" id="KW-0472">Membrane</keyword>
<feature type="compositionally biased region" description="Low complexity" evidence="5">
    <location>
        <begin position="773"/>
        <end position="799"/>
    </location>
</feature>
<feature type="transmembrane region" description="Helical" evidence="6">
    <location>
        <begin position="156"/>
        <end position="177"/>
    </location>
</feature>
<dbReference type="PANTHER" id="PTHR12308">
    <property type="entry name" value="ANOCTAMIN"/>
    <property type="match status" value="1"/>
</dbReference>
<dbReference type="OrthoDB" id="296386at2759"/>
<feature type="transmembrane region" description="Helical" evidence="6">
    <location>
        <begin position="253"/>
        <end position="281"/>
    </location>
</feature>
<feature type="transmembrane region" description="Helical" evidence="6">
    <location>
        <begin position="128"/>
        <end position="149"/>
    </location>
</feature>
<feature type="domain" description="Anoctamin transmembrane" evidence="7">
    <location>
        <begin position="121"/>
        <end position="585"/>
    </location>
</feature>
<evidence type="ECO:0000313" key="8">
    <source>
        <dbReference type="EMBL" id="CAB4253094.1"/>
    </source>
</evidence>
<feature type="transmembrane region" description="Helical" evidence="6">
    <location>
        <begin position="443"/>
        <end position="472"/>
    </location>
</feature>
<feature type="transmembrane region" description="Helical" evidence="6">
    <location>
        <begin position="511"/>
        <end position="532"/>
    </location>
</feature>
<proteinExistence type="predicted"/>
<feature type="compositionally biased region" description="Basic and acidic residues" evidence="5">
    <location>
        <begin position="847"/>
        <end position="871"/>
    </location>
</feature>
<dbReference type="GeneID" id="64856247"/>
<feature type="transmembrane region" description="Helical" evidence="6">
    <location>
        <begin position="565"/>
        <end position="585"/>
    </location>
</feature>
<dbReference type="InterPro" id="IPR049452">
    <property type="entry name" value="Anoctamin_TM"/>
</dbReference>
<evidence type="ECO:0000256" key="4">
    <source>
        <dbReference type="ARBA" id="ARBA00023136"/>
    </source>
</evidence>
<keyword evidence="3 6" id="KW-1133">Transmembrane helix</keyword>
<dbReference type="GO" id="GO:0016020">
    <property type="term" value="C:membrane"/>
    <property type="evidence" value="ECO:0007669"/>
    <property type="project" value="UniProtKB-SubCell"/>
</dbReference>
<reference evidence="8 9" key="1">
    <citation type="submission" date="2020-05" db="EMBL/GenBank/DDBJ databases">
        <authorList>
            <person name="Casaregola S."/>
            <person name="Devillers H."/>
            <person name="Grondin C."/>
        </authorList>
    </citation>
    <scope>NUCLEOTIDE SEQUENCE [LARGE SCALE GENOMIC DNA]</scope>
    <source>
        <strain evidence="8 9">CLIB 1767</strain>
    </source>
</reference>
<feature type="compositionally biased region" description="Polar residues" evidence="5">
    <location>
        <begin position="829"/>
        <end position="841"/>
    </location>
</feature>
<name>A0A8H2VD72_9SACH</name>
<evidence type="ECO:0000256" key="5">
    <source>
        <dbReference type="SAM" id="MobiDB-lite"/>
    </source>
</evidence>
<organism evidence="8 9">
    <name type="scientific">Maudiozyma barnettii</name>
    <dbReference type="NCBI Taxonomy" id="61262"/>
    <lineage>
        <taxon>Eukaryota</taxon>
        <taxon>Fungi</taxon>
        <taxon>Dikarya</taxon>
        <taxon>Ascomycota</taxon>
        <taxon>Saccharomycotina</taxon>
        <taxon>Saccharomycetes</taxon>
        <taxon>Saccharomycetales</taxon>
        <taxon>Saccharomycetaceae</taxon>
        <taxon>Maudiozyma</taxon>
    </lineage>
</organism>
<feature type="transmembrane region" description="Helical" evidence="6">
    <location>
        <begin position="218"/>
        <end position="241"/>
    </location>
</feature>
<evidence type="ECO:0000256" key="6">
    <source>
        <dbReference type="SAM" id="Phobius"/>
    </source>
</evidence>
<dbReference type="Proteomes" id="UP000644660">
    <property type="component" value="Unassembled WGS sequence"/>
</dbReference>